<dbReference type="Gene3D" id="1.10.720.30">
    <property type="entry name" value="SAP domain"/>
    <property type="match status" value="1"/>
</dbReference>
<dbReference type="AlphaFoldDB" id="A0A1Y1JCD5"/>
<dbReference type="RefSeq" id="XP_028542778.1">
    <property type="nucleotide sequence ID" value="XM_028686977.1"/>
</dbReference>
<dbReference type="InterPro" id="IPR036361">
    <property type="entry name" value="SAP_dom_sf"/>
</dbReference>
<evidence type="ECO:0000313" key="4">
    <source>
        <dbReference type="EMBL" id="GAW80189.1"/>
    </source>
</evidence>
<dbReference type="SMART" id="SM00513">
    <property type="entry name" value="SAP"/>
    <property type="match status" value="1"/>
</dbReference>
<dbReference type="GO" id="GO:0005634">
    <property type="term" value="C:nucleus"/>
    <property type="evidence" value="ECO:0007669"/>
    <property type="project" value="TreeGrafter"/>
</dbReference>
<name>A0A1Y1JCD5_PLAGO</name>
<gene>
    <name evidence="4" type="ORF">PGO_071040</name>
</gene>
<dbReference type="InterPro" id="IPR003034">
    <property type="entry name" value="SAP_dom"/>
</dbReference>
<comment type="caution">
    <text evidence="4">The sequence shown here is derived from an EMBL/GenBank/DDBJ whole genome shotgun (WGS) entry which is preliminary data.</text>
</comment>
<dbReference type="OrthoDB" id="445357at2759"/>
<proteinExistence type="inferred from homology"/>
<dbReference type="Pfam" id="PF02037">
    <property type="entry name" value="SAP"/>
    <property type="match status" value="1"/>
</dbReference>
<evidence type="ECO:0000313" key="5">
    <source>
        <dbReference type="Proteomes" id="UP000195521"/>
    </source>
</evidence>
<protein>
    <recommendedName>
        <fullName evidence="3">SAP domain-containing protein</fullName>
    </recommendedName>
</protein>
<dbReference type="PANTHER" id="PTHR46551:SF1">
    <property type="entry name" value="SAP DOMAIN-CONTAINING RIBONUCLEOPROTEIN"/>
    <property type="match status" value="1"/>
</dbReference>
<dbReference type="GO" id="GO:0016973">
    <property type="term" value="P:poly(A)+ mRNA export from nucleus"/>
    <property type="evidence" value="ECO:0007669"/>
    <property type="project" value="TreeGrafter"/>
</dbReference>
<sequence>MSYQNLKCSELKDLLAKRGLPSHGKKNELLERLINHEKDNPNSINQYILDSNKGNSEQGISYLEASSSTDVLVGNQNNSEINVVEPFEKENIEEGNIEEENNNYMPPSSPSYIGSQKKKKILSVNTREKEYNKPDIGKMKNYFKNILTSNVNVEESKYYGNDNSKSDDKTYANKNLNLNNDEEKKTKIVIPKITFSETSLSTKNILEKNIISPPEDNLYLTEEKKRELRKKRFGVVSTDDALESRAKRFCIVTQKMEEENKKKRAERFGLNKGKLNDFEMKKKRAERFGLVNESDKLKARALRFGMTQ</sequence>
<dbReference type="GeneID" id="39746902"/>
<keyword evidence="1" id="KW-0597">Phosphoprotein</keyword>
<dbReference type="PANTHER" id="PTHR46551">
    <property type="entry name" value="SAP DOMAIN-CONTAINING RIBONUCLEOPROTEIN"/>
    <property type="match status" value="1"/>
</dbReference>
<keyword evidence="5" id="KW-1185">Reference proteome</keyword>
<dbReference type="Proteomes" id="UP000195521">
    <property type="component" value="Unassembled WGS sequence"/>
</dbReference>
<evidence type="ECO:0000256" key="2">
    <source>
        <dbReference type="ARBA" id="ARBA00046328"/>
    </source>
</evidence>
<comment type="similarity">
    <text evidence="2">Belongs to the SAP domain-containing ribonucleoprotein family.</text>
</comment>
<dbReference type="InterPro" id="IPR052240">
    <property type="entry name" value="SAP_domain_ribonucleoprotein"/>
</dbReference>
<dbReference type="OMA" id="KMKNYIR"/>
<reference evidence="5" key="1">
    <citation type="submission" date="2017-04" db="EMBL/GenBank/DDBJ databases">
        <title>Plasmodium gonderi genome.</title>
        <authorList>
            <person name="Arisue N."/>
            <person name="Honma H."/>
            <person name="Kawai S."/>
            <person name="Tougan T."/>
            <person name="Tanabe K."/>
            <person name="Horii T."/>
        </authorList>
    </citation>
    <scope>NUCLEOTIDE SEQUENCE [LARGE SCALE GENOMIC DNA]</scope>
    <source>
        <strain evidence="5">ATCC 30045</strain>
    </source>
</reference>
<evidence type="ECO:0000259" key="3">
    <source>
        <dbReference type="PROSITE" id="PS50800"/>
    </source>
</evidence>
<organism evidence="4 5">
    <name type="scientific">Plasmodium gonderi</name>
    <dbReference type="NCBI Taxonomy" id="77519"/>
    <lineage>
        <taxon>Eukaryota</taxon>
        <taxon>Sar</taxon>
        <taxon>Alveolata</taxon>
        <taxon>Apicomplexa</taxon>
        <taxon>Aconoidasida</taxon>
        <taxon>Haemosporida</taxon>
        <taxon>Plasmodiidae</taxon>
        <taxon>Plasmodium</taxon>
        <taxon>Plasmodium (Plasmodium)</taxon>
    </lineage>
</organism>
<dbReference type="EMBL" id="BDQF01000008">
    <property type="protein sequence ID" value="GAW80189.1"/>
    <property type="molecule type" value="Genomic_DNA"/>
</dbReference>
<dbReference type="SUPFAM" id="SSF68906">
    <property type="entry name" value="SAP domain"/>
    <property type="match status" value="1"/>
</dbReference>
<feature type="domain" description="SAP" evidence="3">
    <location>
        <begin position="3"/>
        <end position="37"/>
    </location>
</feature>
<evidence type="ECO:0000256" key="1">
    <source>
        <dbReference type="ARBA" id="ARBA00022553"/>
    </source>
</evidence>
<dbReference type="PROSITE" id="PS50800">
    <property type="entry name" value="SAP"/>
    <property type="match status" value="1"/>
</dbReference>
<accession>A0A1Y1JCD5</accession>